<dbReference type="AlphaFoldDB" id="A0A564LDQ4"/>
<keyword evidence="3 6" id="KW-0540">Nuclease</keyword>
<name>A0A564LDQ4_9ENTR</name>
<dbReference type="PANTHER" id="PTHR47649:SF1">
    <property type="entry name" value="RIBONUCLEASE D"/>
    <property type="match status" value="1"/>
</dbReference>
<dbReference type="SMART" id="SM00474">
    <property type="entry name" value="35EXOc"/>
    <property type="match status" value="1"/>
</dbReference>
<dbReference type="FunFam" id="3.30.420.10:FF:000060">
    <property type="entry name" value="Ribonuclease D"/>
    <property type="match status" value="1"/>
</dbReference>
<dbReference type="GO" id="GO:0003676">
    <property type="term" value="F:nucleic acid binding"/>
    <property type="evidence" value="ECO:0007669"/>
    <property type="project" value="InterPro"/>
</dbReference>
<dbReference type="InterPro" id="IPR006292">
    <property type="entry name" value="RNase_D"/>
</dbReference>
<gene>
    <name evidence="6 8" type="primary">rnd</name>
    <name evidence="8" type="ORF">SB6408_05460</name>
</gene>
<dbReference type="InterPro" id="IPR010997">
    <property type="entry name" value="HRDC-like_sf"/>
</dbReference>
<dbReference type="InterPro" id="IPR002121">
    <property type="entry name" value="HRDC_dom"/>
</dbReference>
<evidence type="ECO:0000256" key="3">
    <source>
        <dbReference type="ARBA" id="ARBA00022722"/>
    </source>
</evidence>
<dbReference type="GO" id="GO:0008408">
    <property type="term" value="F:3'-5' exonuclease activity"/>
    <property type="evidence" value="ECO:0007669"/>
    <property type="project" value="InterPro"/>
</dbReference>
<dbReference type="EC" id="3.1.13.5" evidence="6"/>
<dbReference type="InterPro" id="IPR048579">
    <property type="entry name" value="RNAseD_HRDC_C"/>
</dbReference>
<dbReference type="GO" id="GO:0005737">
    <property type="term" value="C:cytoplasm"/>
    <property type="evidence" value="ECO:0007669"/>
    <property type="project" value="UniProtKB-SubCell"/>
</dbReference>
<comment type="cofactor">
    <cofactor evidence="6">
        <name>a divalent metal cation</name>
        <dbReference type="ChEBI" id="CHEBI:60240"/>
    </cofactor>
</comment>
<dbReference type="GO" id="GO:0033890">
    <property type="term" value="F:ribonuclease D activity"/>
    <property type="evidence" value="ECO:0007669"/>
    <property type="project" value="UniProtKB-UniRule"/>
</dbReference>
<dbReference type="InterPro" id="IPR036397">
    <property type="entry name" value="RNaseH_sf"/>
</dbReference>
<comment type="function">
    <text evidence="6">Exonuclease involved in the 3' processing of various precursor tRNAs. Initiates hydrolysis at the 3'-terminus of an RNA molecule and releases 5'-mononucleotides.</text>
</comment>
<dbReference type="EMBL" id="CABGHF010000019">
    <property type="protein sequence ID" value="VUS79623.1"/>
    <property type="molecule type" value="Genomic_DNA"/>
</dbReference>
<dbReference type="InterPro" id="IPR012337">
    <property type="entry name" value="RNaseH-like_sf"/>
</dbReference>
<evidence type="ECO:0000259" key="7">
    <source>
        <dbReference type="PROSITE" id="PS50967"/>
    </source>
</evidence>
<dbReference type="Proteomes" id="UP000318370">
    <property type="component" value="Unassembled WGS sequence"/>
</dbReference>
<evidence type="ECO:0000313" key="9">
    <source>
        <dbReference type="Proteomes" id="UP000318370"/>
    </source>
</evidence>
<evidence type="ECO:0000256" key="4">
    <source>
        <dbReference type="ARBA" id="ARBA00022801"/>
    </source>
</evidence>
<dbReference type="PROSITE" id="PS50967">
    <property type="entry name" value="HRDC"/>
    <property type="match status" value="1"/>
</dbReference>
<evidence type="ECO:0000256" key="2">
    <source>
        <dbReference type="ARBA" id="ARBA00022694"/>
    </source>
</evidence>
<proteinExistence type="inferred from homology"/>
<dbReference type="InterPro" id="IPR002562">
    <property type="entry name" value="3'-5'_exonuclease_dom"/>
</dbReference>
<protein>
    <recommendedName>
        <fullName evidence="6">Ribonuclease D</fullName>
        <shortName evidence="6">RNase D</shortName>
        <ecNumber evidence="6">3.1.13.5</ecNumber>
    </recommendedName>
</protein>
<dbReference type="GO" id="GO:0042780">
    <property type="term" value="P:tRNA 3'-end processing"/>
    <property type="evidence" value="ECO:0007669"/>
    <property type="project" value="UniProtKB-UniRule"/>
</dbReference>
<accession>A0A564LDQ4</accession>
<keyword evidence="5 6" id="KW-0269">Exonuclease</keyword>
<dbReference type="InterPro" id="IPR051086">
    <property type="entry name" value="RNase_D-like"/>
</dbReference>
<keyword evidence="4 6" id="KW-0378">Hydrolase</keyword>
<dbReference type="Pfam" id="PF01612">
    <property type="entry name" value="DNA_pol_A_exo1"/>
    <property type="match status" value="1"/>
</dbReference>
<dbReference type="NCBIfam" id="TIGR01388">
    <property type="entry name" value="rnd"/>
    <property type="match status" value="1"/>
</dbReference>
<dbReference type="SUPFAM" id="SSF53098">
    <property type="entry name" value="Ribonuclease H-like"/>
    <property type="match status" value="1"/>
</dbReference>
<dbReference type="CDD" id="cd06142">
    <property type="entry name" value="RNaseD_exo"/>
    <property type="match status" value="1"/>
</dbReference>
<evidence type="ECO:0000313" key="8">
    <source>
        <dbReference type="EMBL" id="VUS79623.1"/>
    </source>
</evidence>
<dbReference type="NCBIfam" id="NF008089">
    <property type="entry name" value="PRK10829.1"/>
    <property type="match status" value="1"/>
</dbReference>
<dbReference type="InterPro" id="IPR044876">
    <property type="entry name" value="HRDC_dom_sf"/>
</dbReference>
<keyword evidence="1 6" id="KW-0963">Cytoplasm</keyword>
<dbReference type="SMART" id="SM00341">
    <property type="entry name" value="HRDC"/>
    <property type="match status" value="1"/>
</dbReference>
<evidence type="ECO:0000256" key="5">
    <source>
        <dbReference type="ARBA" id="ARBA00022839"/>
    </source>
</evidence>
<dbReference type="SUPFAM" id="SSF47819">
    <property type="entry name" value="HRDC-like"/>
    <property type="match status" value="2"/>
</dbReference>
<dbReference type="Pfam" id="PF21293">
    <property type="entry name" value="RNAseD_HRDC_C"/>
    <property type="match status" value="1"/>
</dbReference>
<dbReference type="PANTHER" id="PTHR47649">
    <property type="entry name" value="RIBONUCLEASE D"/>
    <property type="match status" value="1"/>
</dbReference>
<dbReference type="Gene3D" id="1.10.150.80">
    <property type="entry name" value="HRDC domain"/>
    <property type="match status" value="2"/>
</dbReference>
<reference evidence="8 9" key="1">
    <citation type="submission" date="2019-07" db="EMBL/GenBank/DDBJ databases">
        <authorList>
            <person name="Brisse S."/>
            <person name="Rodrigues C."/>
            <person name="Thorpe H."/>
        </authorList>
    </citation>
    <scope>NUCLEOTIDE SEQUENCE [LARGE SCALE GENOMIC DNA]</scope>
    <source>
        <strain evidence="8">SB6408</strain>
    </source>
</reference>
<comment type="similarity">
    <text evidence="6">Belongs to the RNase D family.</text>
</comment>
<sequence>MPEDIYYGRKLREYDLNYQMITTNDGLRAICEAANAVSSIALDTEFVRTRTYYPQLGLLQLFDGNQVSLIDPLVITDWEPMRELLLNKNVTKYLHAGSEDLEVFLNAFHLMPQPLIDTQILAAFCGRPMSWGFAAMVEEYTGVALDKSESRTDWLARPLTERQCIYAAADVWYLLPIAEKLMAETDRAGWLSAALDECQLMQQRRQEVQDPAQAWRDIGNAWQLRTRQLGCLQLLADWRLRKARERDLAVNFVIREEHLWNVARYMPSSLGELDSLGLSGSEIRFHGKTLISLVEKAQALPEEALPEPLQNLIDMPGYRKVFKDIKALVQAVSAEKGVSAELLASRRQINQLLNWHWGLKNGNGQPELVSGWRGELMADRLNALLSEYPR</sequence>
<comment type="catalytic activity">
    <reaction evidence="6">
        <text>Exonucleolytic cleavage that removes extra residues from the 3'-terminus of tRNA to produce 5'-mononucleotides.</text>
        <dbReference type="EC" id="3.1.13.5"/>
    </reaction>
</comment>
<organism evidence="8 9">
    <name type="scientific">Klebsiella spallanzanii</name>
    <dbReference type="NCBI Taxonomy" id="2587528"/>
    <lineage>
        <taxon>Bacteria</taxon>
        <taxon>Pseudomonadati</taxon>
        <taxon>Pseudomonadota</taxon>
        <taxon>Gammaproteobacteria</taxon>
        <taxon>Enterobacterales</taxon>
        <taxon>Enterobacteriaceae</taxon>
        <taxon>Klebsiella/Raoultella group</taxon>
        <taxon>Klebsiella</taxon>
    </lineage>
</organism>
<evidence type="ECO:0000256" key="6">
    <source>
        <dbReference type="HAMAP-Rule" id="MF_01899"/>
    </source>
</evidence>
<dbReference type="GO" id="GO:0000166">
    <property type="term" value="F:nucleotide binding"/>
    <property type="evidence" value="ECO:0007669"/>
    <property type="project" value="InterPro"/>
</dbReference>
<dbReference type="Pfam" id="PF00570">
    <property type="entry name" value="HRDC"/>
    <property type="match status" value="1"/>
</dbReference>
<evidence type="ECO:0000256" key="1">
    <source>
        <dbReference type="ARBA" id="ARBA00022490"/>
    </source>
</evidence>
<keyword evidence="2 6" id="KW-0819">tRNA processing</keyword>
<dbReference type="HAMAP" id="MF_01899">
    <property type="entry name" value="RNase_D"/>
    <property type="match status" value="1"/>
</dbReference>
<comment type="subcellular location">
    <subcellularLocation>
        <location evidence="6">Cytoplasm</location>
    </subcellularLocation>
</comment>
<dbReference type="Gene3D" id="3.30.420.10">
    <property type="entry name" value="Ribonuclease H-like superfamily/Ribonuclease H"/>
    <property type="match status" value="1"/>
</dbReference>
<feature type="domain" description="HRDC" evidence="7">
    <location>
        <begin position="225"/>
        <end position="304"/>
    </location>
</feature>